<dbReference type="FunFam" id="2.30.29.30:FF:000002">
    <property type="entry name" value="Band 4.1-like protein 5 isoform 1"/>
    <property type="match status" value="1"/>
</dbReference>
<sequence>MREPLSCPTILLKALNIRIYSRYRFSKTKSQNDGKSTRSQNDVRAGLNGKTQQSVYLGKDIINSQVKEVRLAHRSCFSRFSNSLNAEILRWYSILHNNILSLKFMLYFSSHFYSADAIRIIEQNVKYSCLFHIHNEGTKDQTPRRNKRTDTLHVIIQIQLDNLSPSQTKNRHASCKYTHTTGYFVTLGDKITDKHHFLVSQVPSKAENCYLEKVKWLDMYGVDLHPVLGEDNIEYFLGLTPAGVIVLRNKAKVGNYFWPRISKVYFRGRFFMLRVRDKNNSENTYGFETPSKAACKHLWQCCVEHHAFFRLTQATGTTPQAIFSLGSQFRYSGRTEKEILAETSQKGREEPEFSRVPSRRFQRRGVIDGATDTPQIENGDLKLETRNTVSLGPTPVSTSSHMYRSSSLTLGPGRSDSPRSTRSAPYPRGLGVGDSSGDRATLLSPNRRRGESPHSTRSTPADTKDHRISRRTSSVDSQSSVESRGHRSHRRSRGRSSDGEGSEASSKGSSRGHRRHRHRNHSDDSDQHGHRRHRRRKKESGSGTRKMVDSSDQWQAVQAGQYAIRGNTAAVKTLSHQSGYTPSGHDTEADSHHHSNKRRHRKHRSRSRSPSEEKKSRIPDAIRKHLEFGLQTPSGMTEAEMKEIPYTKIETAKNVKIKYGENKGRSRHKSPRRSKSNTSDRHKDNPPADGESPPPPYTPVPSKNGSKSNHKAGVEEGGGRQSPPEEGGMVNGYHYPPSSTSLRSSIISSLRITSPNAVGIPLSSSVPSSNSGFESSTLPRPSSSSKPPMR</sequence>
<dbReference type="PANTHER" id="PTHR23280">
    <property type="entry name" value="4.1 G PROTEIN"/>
    <property type="match status" value="1"/>
</dbReference>
<feature type="compositionally biased region" description="Basic and acidic residues" evidence="1">
    <location>
        <begin position="609"/>
        <end position="627"/>
    </location>
</feature>
<keyword evidence="4" id="KW-1185">Reference proteome</keyword>
<feature type="non-terminal residue" evidence="3">
    <location>
        <position position="790"/>
    </location>
</feature>
<feature type="compositionally biased region" description="Basic and acidic residues" evidence="1">
    <location>
        <begin position="342"/>
        <end position="353"/>
    </location>
</feature>
<organism evidence="3 4">
    <name type="scientific">Meganyctiphanes norvegica</name>
    <name type="common">Northern krill</name>
    <name type="synonym">Thysanopoda norvegica</name>
    <dbReference type="NCBI Taxonomy" id="48144"/>
    <lineage>
        <taxon>Eukaryota</taxon>
        <taxon>Metazoa</taxon>
        <taxon>Ecdysozoa</taxon>
        <taxon>Arthropoda</taxon>
        <taxon>Crustacea</taxon>
        <taxon>Multicrustacea</taxon>
        <taxon>Malacostraca</taxon>
        <taxon>Eumalacostraca</taxon>
        <taxon>Eucarida</taxon>
        <taxon>Euphausiacea</taxon>
        <taxon>Euphausiidae</taxon>
        <taxon>Meganyctiphanes</taxon>
    </lineage>
</organism>
<evidence type="ECO:0000313" key="4">
    <source>
        <dbReference type="Proteomes" id="UP001497623"/>
    </source>
</evidence>
<feature type="compositionally biased region" description="Basic residues" evidence="1">
    <location>
        <begin position="594"/>
        <end position="607"/>
    </location>
</feature>
<feature type="domain" description="FERM" evidence="2">
    <location>
        <begin position="1"/>
        <end position="313"/>
    </location>
</feature>
<gene>
    <name evidence="3" type="ORF">MNOR_LOCUS3168</name>
</gene>
<dbReference type="EMBL" id="CAXKWB010001052">
    <property type="protein sequence ID" value="CAL4063202.1"/>
    <property type="molecule type" value="Genomic_DNA"/>
</dbReference>
<dbReference type="SMART" id="SM01196">
    <property type="entry name" value="FERM_C"/>
    <property type="match status" value="1"/>
</dbReference>
<feature type="compositionally biased region" description="Low complexity" evidence="1">
    <location>
        <begin position="471"/>
        <end position="482"/>
    </location>
</feature>
<comment type="caution">
    <text evidence="3">The sequence shown here is derived from an EMBL/GenBank/DDBJ whole genome shotgun (WGS) entry which is preliminary data.</text>
</comment>
<feature type="region of interest" description="Disordered" evidence="1">
    <location>
        <begin position="342"/>
        <end position="552"/>
    </location>
</feature>
<dbReference type="GO" id="GO:0005856">
    <property type="term" value="C:cytoskeleton"/>
    <property type="evidence" value="ECO:0007669"/>
    <property type="project" value="TreeGrafter"/>
</dbReference>
<feature type="compositionally biased region" description="Basic residues" evidence="1">
    <location>
        <begin position="510"/>
        <end position="520"/>
    </location>
</feature>
<protein>
    <recommendedName>
        <fullName evidence="2">FERM domain-containing protein</fullName>
    </recommendedName>
</protein>
<feature type="region of interest" description="Disordered" evidence="1">
    <location>
        <begin position="570"/>
        <end position="743"/>
    </location>
</feature>
<dbReference type="InterPro" id="IPR018980">
    <property type="entry name" value="FERM_PH-like_C"/>
</dbReference>
<dbReference type="PROSITE" id="PS50057">
    <property type="entry name" value="FERM_3"/>
    <property type="match status" value="1"/>
</dbReference>
<dbReference type="Gene3D" id="2.30.29.30">
    <property type="entry name" value="Pleckstrin-homology domain (PH domain)/Phosphotyrosine-binding domain (PTB)"/>
    <property type="match status" value="1"/>
</dbReference>
<feature type="compositionally biased region" description="Basic and acidic residues" evidence="1">
    <location>
        <begin position="639"/>
        <end position="664"/>
    </location>
</feature>
<evidence type="ECO:0000259" key="2">
    <source>
        <dbReference type="PROSITE" id="PS50057"/>
    </source>
</evidence>
<dbReference type="SMART" id="SM01195">
    <property type="entry name" value="FA"/>
    <property type="match status" value="1"/>
</dbReference>
<dbReference type="PANTHER" id="PTHR23280:SF4">
    <property type="entry name" value="BAND 4.1-LIKE PROTEIN 4A"/>
    <property type="match status" value="1"/>
</dbReference>
<dbReference type="Pfam" id="PF09380">
    <property type="entry name" value="FERM_C"/>
    <property type="match status" value="1"/>
</dbReference>
<evidence type="ECO:0000256" key="1">
    <source>
        <dbReference type="SAM" id="MobiDB-lite"/>
    </source>
</evidence>
<feature type="compositionally biased region" description="Basic residues" evidence="1">
    <location>
        <begin position="529"/>
        <end position="538"/>
    </location>
</feature>
<dbReference type="AlphaFoldDB" id="A0AAV2PS27"/>
<dbReference type="CDD" id="cd13186">
    <property type="entry name" value="FERM_C_NBL4_NBL5"/>
    <property type="match status" value="1"/>
</dbReference>
<dbReference type="GO" id="GO:0031032">
    <property type="term" value="P:actomyosin structure organization"/>
    <property type="evidence" value="ECO:0007669"/>
    <property type="project" value="TreeGrafter"/>
</dbReference>
<proteinExistence type="predicted"/>
<dbReference type="Proteomes" id="UP001497623">
    <property type="component" value="Unassembled WGS sequence"/>
</dbReference>
<dbReference type="Pfam" id="PF08736">
    <property type="entry name" value="FA"/>
    <property type="match status" value="1"/>
</dbReference>
<feature type="region of interest" description="Disordered" evidence="1">
    <location>
        <begin position="756"/>
        <end position="790"/>
    </location>
</feature>
<feature type="compositionally biased region" description="Basic residues" evidence="1">
    <location>
        <begin position="665"/>
        <end position="675"/>
    </location>
</feature>
<accession>A0AAV2PS27</accession>
<dbReference type="InterPro" id="IPR000299">
    <property type="entry name" value="FERM_domain"/>
</dbReference>
<feature type="compositionally biased region" description="Polar residues" evidence="1">
    <location>
        <begin position="386"/>
        <end position="409"/>
    </location>
</feature>
<dbReference type="SUPFAM" id="SSF50729">
    <property type="entry name" value="PH domain-like"/>
    <property type="match status" value="1"/>
</dbReference>
<dbReference type="InterPro" id="IPR014847">
    <property type="entry name" value="FA"/>
</dbReference>
<evidence type="ECO:0000313" key="3">
    <source>
        <dbReference type="EMBL" id="CAL4063202.1"/>
    </source>
</evidence>
<dbReference type="InterPro" id="IPR011993">
    <property type="entry name" value="PH-like_dom_sf"/>
</dbReference>
<feature type="compositionally biased region" description="Low complexity" evidence="1">
    <location>
        <begin position="763"/>
        <end position="790"/>
    </location>
</feature>
<reference evidence="3 4" key="1">
    <citation type="submission" date="2024-05" db="EMBL/GenBank/DDBJ databases">
        <authorList>
            <person name="Wallberg A."/>
        </authorList>
    </citation>
    <scope>NUCLEOTIDE SEQUENCE [LARGE SCALE GENOMIC DNA]</scope>
</reference>
<name>A0AAV2PS27_MEGNR</name>